<dbReference type="EMBL" id="CP002547">
    <property type="protein sequence ID" value="ADY56761.1"/>
    <property type="molecule type" value="Genomic_DNA"/>
</dbReference>
<dbReference type="Gene3D" id="3.40.50.720">
    <property type="entry name" value="NAD(P)-binding Rossmann-like Domain"/>
    <property type="match status" value="1"/>
</dbReference>
<accession>F0SVI8</accession>
<keyword evidence="4 7" id="KW-0520">NAD</keyword>
<name>F0SVI8_SYNGF</name>
<dbReference type="InterPro" id="IPR009718">
    <property type="entry name" value="Rex_DNA-bd_C_dom"/>
</dbReference>
<dbReference type="Proteomes" id="UP000007488">
    <property type="component" value="Chromosome"/>
</dbReference>
<dbReference type="KEGG" id="sgy:Sgly_2476"/>
<dbReference type="SUPFAM" id="SSF46785">
    <property type="entry name" value="Winged helix' DNA-binding domain"/>
    <property type="match status" value="1"/>
</dbReference>
<evidence type="ECO:0000256" key="6">
    <source>
        <dbReference type="ARBA" id="ARBA00023163"/>
    </source>
</evidence>
<comment type="similarity">
    <text evidence="7">Belongs to the transcriptional regulatory Rex family.</text>
</comment>
<comment type="subcellular location">
    <subcellularLocation>
        <location evidence="7">Cytoplasm</location>
    </subcellularLocation>
</comment>
<evidence type="ECO:0000313" key="10">
    <source>
        <dbReference type="Proteomes" id="UP000007488"/>
    </source>
</evidence>
<evidence type="ECO:0000259" key="8">
    <source>
        <dbReference type="SMART" id="SM00881"/>
    </source>
</evidence>
<dbReference type="InterPro" id="IPR036291">
    <property type="entry name" value="NAD(P)-bd_dom_sf"/>
</dbReference>
<dbReference type="GO" id="GO:0045892">
    <property type="term" value="P:negative regulation of DNA-templated transcription"/>
    <property type="evidence" value="ECO:0007669"/>
    <property type="project" value="InterPro"/>
</dbReference>
<dbReference type="InterPro" id="IPR003781">
    <property type="entry name" value="CoA-bd"/>
</dbReference>
<dbReference type="GO" id="GO:0003677">
    <property type="term" value="F:DNA binding"/>
    <property type="evidence" value="ECO:0007669"/>
    <property type="project" value="UniProtKB-UniRule"/>
</dbReference>
<dbReference type="GO" id="GO:0051775">
    <property type="term" value="P:response to redox state"/>
    <property type="evidence" value="ECO:0007669"/>
    <property type="project" value="InterPro"/>
</dbReference>
<evidence type="ECO:0000256" key="2">
    <source>
        <dbReference type="ARBA" id="ARBA00022491"/>
    </source>
</evidence>
<dbReference type="Pfam" id="PF06971">
    <property type="entry name" value="Put_DNA-bind_N"/>
    <property type="match status" value="1"/>
</dbReference>
<dbReference type="NCBIfam" id="NF003993">
    <property type="entry name" value="PRK05472.2-2"/>
    <property type="match status" value="1"/>
</dbReference>
<dbReference type="NCBIfam" id="NF003994">
    <property type="entry name" value="PRK05472.2-3"/>
    <property type="match status" value="1"/>
</dbReference>
<dbReference type="eggNOG" id="COG2344">
    <property type="taxonomic scope" value="Bacteria"/>
</dbReference>
<dbReference type="InterPro" id="IPR022876">
    <property type="entry name" value="Tscrpt_rep_Rex"/>
</dbReference>
<dbReference type="HAMAP" id="MF_01131">
    <property type="entry name" value="Rex"/>
    <property type="match status" value="1"/>
</dbReference>
<feature type="DNA-binding region" description="H-T-H motif" evidence="7">
    <location>
        <begin position="16"/>
        <end position="55"/>
    </location>
</feature>
<dbReference type="SUPFAM" id="SSF51735">
    <property type="entry name" value="NAD(P)-binding Rossmann-fold domains"/>
    <property type="match status" value="1"/>
</dbReference>
<reference evidence="9 10" key="1">
    <citation type="journal article" date="2011" name="Stand. Genomic Sci.">
        <title>Complete genome sequence of Syntrophobotulus glycolicus type strain (FlGlyR).</title>
        <authorList>
            <person name="Han C."/>
            <person name="Mwirichia R."/>
            <person name="Chertkov O."/>
            <person name="Held B."/>
            <person name="Lapidus A."/>
            <person name="Nolan M."/>
            <person name="Lucas S."/>
            <person name="Hammon N."/>
            <person name="Deshpande S."/>
            <person name="Cheng J.F."/>
            <person name="Tapia R."/>
            <person name="Goodwin L."/>
            <person name="Pitluck S."/>
            <person name="Huntemann M."/>
            <person name="Liolios K."/>
            <person name="Ivanova N."/>
            <person name="Pagani I."/>
            <person name="Mavromatis K."/>
            <person name="Ovchinikova G."/>
            <person name="Pati A."/>
            <person name="Chen A."/>
            <person name="Palaniappan K."/>
            <person name="Land M."/>
            <person name="Hauser L."/>
            <person name="Brambilla E.M."/>
            <person name="Rohde M."/>
            <person name="Spring S."/>
            <person name="Sikorski J."/>
            <person name="Goker M."/>
            <person name="Woyke T."/>
            <person name="Bristow J."/>
            <person name="Eisen J.A."/>
            <person name="Markowitz V."/>
            <person name="Hugenholtz P."/>
            <person name="Kyrpides N.C."/>
            <person name="Klenk H.P."/>
            <person name="Detter J.C."/>
        </authorList>
    </citation>
    <scope>NUCLEOTIDE SEQUENCE [LARGE SCALE GENOMIC DNA]</scope>
    <source>
        <strain evidence="10">DSM 8271 / FlGlyR</strain>
    </source>
</reference>
<feature type="domain" description="CoA-binding" evidence="8">
    <location>
        <begin position="80"/>
        <end position="180"/>
    </location>
</feature>
<dbReference type="GO" id="GO:0005737">
    <property type="term" value="C:cytoplasm"/>
    <property type="evidence" value="ECO:0007669"/>
    <property type="project" value="UniProtKB-SubCell"/>
</dbReference>
<dbReference type="InterPro" id="IPR036388">
    <property type="entry name" value="WH-like_DNA-bd_sf"/>
</dbReference>
<dbReference type="AlphaFoldDB" id="F0SVI8"/>
<dbReference type="Pfam" id="PF02629">
    <property type="entry name" value="CoA_binding"/>
    <property type="match status" value="1"/>
</dbReference>
<dbReference type="NCBIfam" id="NF003995">
    <property type="entry name" value="PRK05472.2-4"/>
    <property type="match status" value="1"/>
</dbReference>
<dbReference type="NCBIfam" id="NF003992">
    <property type="entry name" value="PRK05472.2-1"/>
    <property type="match status" value="1"/>
</dbReference>
<proteinExistence type="inferred from homology"/>
<evidence type="ECO:0000256" key="4">
    <source>
        <dbReference type="ARBA" id="ARBA00023027"/>
    </source>
</evidence>
<dbReference type="InterPro" id="IPR036390">
    <property type="entry name" value="WH_DNA-bd_sf"/>
</dbReference>
<evidence type="ECO:0000256" key="3">
    <source>
        <dbReference type="ARBA" id="ARBA00023015"/>
    </source>
</evidence>
<evidence type="ECO:0000256" key="5">
    <source>
        <dbReference type="ARBA" id="ARBA00023125"/>
    </source>
</evidence>
<sequence length="210" mass="22925">MKTLKIPEASIIRMSVYSRYLAELDRKGIITISSGDIAEGVGVSPAQVRKDLAYFGEFGIRGVGYNVKDLHLNILRILGLSNEWSIALVGLGNLGSALSNYRGFKERGFIITSIFDNDPQKIGMLIDGVEVMPVSRMEEVIPKNKTQIGAITVPTSSAQEAADRLVKCGVKAILNFAPIVLNVPPEIELRNVDLMVNLEVLTFNYAGKMA</sequence>
<dbReference type="HOGENOM" id="CLU_061534_0_1_9"/>
<keyword evidence="5 7" id="KW-0238">DNA-binding</keyword>
<evidence type="ECO:0000313" key="9">
    <source>
        <dbReference type="EMBL" id="ADY56761.1"/>
    </source>
</evidence>
<dbReference type="InterPro" id="IPR058236">
    <property type="entry name" value="Rex_actinobacterial-type"/>
</dbReference>
<evidence type="ECO:0000256" key="7">
    <source>
        <dbReference type="HAMAP-Rule" id="MF_01131"/>
    </source>
</evidence>
<evidence type="ECO:0000256" key="1">
    <source>
        <dbReference type="ARBA" id="ARBA00022490"/>
    </source>
</evidence>
<dbReference type="SMART" id="SM00881">
    <property type="entry name" value="CoA_binding"/>
    <property type="match status" value="1"/>
</dbReference>
<keyword evidence="3 7" id="KW-0805">Transcription regulation</keyword>
<reference evidence="10" key="2">
    <citation type="submission" date="2011-02" db="EMBL/GenBank/DDBJ databases">
        <title>The complete genome of Syntrophobotulus glycolicus DSM 8271.</title>
        <authorList>
            <person name="Lucas S."/>
            <person name="Copeland A."/>
            <person name="Lapidus A."/>
            <person name="Bruce D."/>
            <person name="Goodwin L."/>
            <person name="Pitluck S."/>
            <person name="Kyrpides N."/>
            <person name="Mavromatis K."/>
            <person name="Pagani I."/>
            <person name="Ivanova N."/>
            <person name="Mikhailova N."/>
            <person name="Chertkov O."/>
            <person name="Held B."/>
            <person name="Detter J.C."/>
            <person name="Tapia R."/>
            <person name="Han C."/>
            <person name="Land M."/>
            <person name="Hauser L."/>
            <person name="Markowitz V."/>
            <person name="Cheng J.-F."/>
            <person name="Hugenholtz P."/>
            <person name="Woyke T."/>
            <person name="Wu D."/>
            <person name="Spring S."/>
            <person name="Schroeder M."/>
            <person name="Brambilla E."/>
            <person name="Klenk H.-P."/>
            <person name="Eisen J.A."/>
        </authorList>
    </citation>
    <scope>NUCLEOTIDE SEQUENCE [LARGE SCALE GENOMIC DNA]</scope>
    <source>
        <strain evidence="10">DSM 8271 / FlGlyR</strain>
    </source>
</reference>
<keyword evidence="2 7" id="KW-0678">Repressor</keyword>
<comment type="function">
    <text evidence="7">Modulates transcription in response to changes in cellular NADH/NAD(+) redox state.</text>
</comment>
<dbReference type="Gene3D" id="1.10.10.10">
    <property type="entry name" value="Winged helix-like DNA-binding domain superfamily/Winged helix DNA-binding domain"/>
    <property type="match status" value="1"/>
</dbReference>
<dbReference type="STRING" id="645991.Sgly_2476"/>
<organism evidence="9 10">
    <name type="scientific">Syntrophobotulus glycolicus (strain DSM 8271 / FlGlyR)</name>
    <dbReference type="NCBI Taxonomy" id="645991"/>
    <lineage>
        <taxon>Bacteria</taxon>
        <taxon>Bacillati</taxon>
        <taxon>Bacillota</taxon>
        <taxon>Clostridia</taxon>
        <taxon>Eubacteriales</taxon>
        <taxon>Desulfitobacteriaceae</taxon>
        <taxon>Syntrophobotulus</taxon>
    </lineage>
</organism>
<dbReference type="NCBIfam" id="NF003996">
    <property type="entry name" value="PRK05472.2-5"/>
    <property type="match status" value="1"/>
</dbReference>
<dbReference type="PANTHER" id="PTHR35786">
    <property type="entry name" value="REDOX-SENSING TRANSCRIPTIONAL REPRESSOR REX"/>
    <property type="match status" value="1"/>
</dbReference>
<keyword evidence="10" id="KW-1185">Reference proteome</keyword>
<feature type="binding site" evidence="7">
    <location>
        <begin position="90"/>
        <end position="95"/>
    </location>
    <ligand>
        <name>NAD(+)</name>
        <dbReference type="ChEBI" id="CHEBI:57540"/>
    </ligand>
</feature>
<dbReference type="NCBIfam" id="NF003989">
    <property type="entry name" value="PRK05472.1-3"/>
    <property type="match status" value="1"/>
</dbReference>
<gene>
    <name evidence="7" type="primary">rex</name>
    <name evidence="9" type="ordered locus">Sgly_2476</name>
</gene>
<protein>
    <recommendedName>
        <fullName evidence="7">Redox-sensing transcriptional repressor Rex</fullName>
    </recommendedName>
</protein>
<dbReference type="GO" id="GO:0003700">
    <property type="term" value="F:DNA-binding transcription factor activity"/>
    <property type="evidence" value="ECO:0007669"/>
    <property type="project" value="UniProtKB-UniRule"/>
</dbReference>
<keyword evidence="6 7" id="KW-0804">Transcription</keyword>
<dbReference type="RefSeq" id="WP_013625626.1">
    <property type="nucleotide sequence ID" value="NC_015172.1"/>
</dbReference>
<keyword evidence="1 7" id="KW-0963">Cytoplasm</keyword>
<comment type="subunit">
    <text evidence="7">Homodimer.</text>
</comment>
<dbReference type="PANTHER" id="PTHR35786:SF1">
    <property type="entry name" value="REDOX-SENSING TRANSCRIPTIONAL REPRESSOR REX 1"/>
    <property type="match status" value="1"/>
</dbReference>